<dbReference type="AlphaFoldDB" id="A0A6N2YWI0"/>
<protein>
    <submittedName>
        <fullName evidence="1">Uncharacterized protein</fullName>
    </submittedName>
</protein>
<evidence type="ECO:0000313" key="1">
    <source>
        <dbReference type="EMBL" id="VYT69920.1"/>
    </source>
</evidence>
<sequence length="77" mass="9136">MREFLINLPIKKREESSFLIIIMKKKHILVKEFESIIDYFFTNPEDEAWFEIEQITANGTIASRLDESADNTFDYTT</sequence>
<dbReference type="EMBL" id="CACRUO010000010">
    <property type="protein sequence ID" value="VYT69920.1"/>
    <property type="molecule type" value="Genomic_DNA"/>
</dbReference>
<accession>A0A6N2YWI0</accession>
<gene>
    <name evidence="1" type="ORF">SSLFYP27_00468</name>
</gene>
<reference evidence="1" key="1">
    <citation type="submission" date="2019-11" db="EMBL/GenBank/DDBJ databases">
        <authorList>
            <person name="Feng L."/>
        </authorList>
    </citation>
    <scope>NUCLEOTIDE SEQUENCE</scope>
    <source>
        <strain evidence="1">SsimulansLFYP27</strain>
    </source>
</reference>
<name>A0A6N2YWI0_STASI</name>
<organism evidence="1">
    <name type="scientific">Staphylococcus simulans</name>
    <dbReference type="NCBI Taxonomy" id="1286"/>
    <lineage>
        <taxon>Bacteria</taxon>
        <taxon>Bacillati</taxon>
        <taxon>Bacillota</taxon>
        <taxon>Bacilli</taxon>
        <taxon>Bacillales</taxon>
        <taxon>Staphylococcaceae</taxon>
        <taxon>Staphylococcus</taxon>
    </lineage>
</organism>
<proteinExistence type="predicted"/>